<dbReference type="AlphaFoldDB" id="A0AAP9KTG2"/>
<organism evidence="5 6">
    <name type="scientific">Gemella morbillorum</name>
    <dbReference type="NCBI Taxonomy" id="29391"/>
    <lineage>
        <taxon>Bacteria</taxon>
        <taxon>Bacillati</taxon>
        <taxon>Bacillota</taxon>
        <taxon>Bacilli</taxon>
        <taxon>Bacillales</taxon>
        <taxon>Gemellaceae</taxon>
        <taxon>Gemella</taxon>
    </lineage>
</organism>
<keyword evidence="3 4" id="KW-0418">Kinase</keyword>
<dbReference type="PANTHER" id="PTHR21599">
    <property type="entry name" value="GLYCERATE KINASE"/>
    <property type="match status" value="1"/>
</dbReference>
<reference evidence="5 6" key="1">
    <citation type="submission" date="2019-11" db="EMBL/GenBank/DDBJ databases">
        <title>FDA dAtabase for Regulatory Grade micrObial Sequences (FDA-ARGOS): Supporting development and validation of Infectious Disease Dx tests.</title>
        <authorList>
            <person name="Turner S."/>
            <person name="Byrd R."/>
            <person name="Tallon L."/>
            <person name="Sadzewicz L."/>
            <person name="Vavikolanu K."/>
            <person name="Mehta A."/>
            <person name="Aluvathingal J."/>
            <person name="Nadendla S."/>
            <person name="Myers T."/>
            <person name="Yan Y."/>
            <person name="Sichtig H."/>
        </authorList>
    </citation>
    <scope>NUCLEOTIDE SEQUENCE [LARGE SCALE GENOMIC DNA]</scope>
    <source>
        <strain evidence="5 6">FDAARGOS_741</strain>
    </source>
</reference>
<dbReference type="Gene3D" id="3.90.1510.10">
    <property type="entry name" value="Glycerate kinase, domain 2"/>
    <property type="match status" value="1"/>
</dbReference>
<dbReference type="Proteomes" id="UP000425411">
    <property type="component" value="Chromosome"/>
</dbReference>
<dbReference type="NCBIfam" id="TIGR00045">
    <property type="entry name" value="glycerate kinase"/>
    <property type="match status" value="1"/>
</dbReference>
<dbReference type="InterPro" id="IPR018197">
    <property type="entry name" value="Glycerate_kinase_RE-like"/>
</dbReference>
<dbReference type="PANTHER" id="PTHR21599:SF0">
    <property type="entry name" value="GLYCERATE KINASE"/>
    <property type="match status" value="1"/>
</dbReference>
<evidence type="ECO:0000256" key="3">
    <source>
        <dbReference type="ARBA" id="ARBA00022777"/>
    </source>
</evidence>
<evidence type="ECO:0000256" key="4">
    <source>
        <dbReference type="PIRNR" id="PIRNR006078"/>
    </source>
</evidence>
<dbReference type="SUPFAM" id="SSF110738">
    <property type="entry name" value="Glycerate kinase I"/>
    <property type="match status" value="1"/>
</dbReference>
<comment type="similarity">
    <text evidence="1 4">Belongs to the glycerate kinase type-1 family.</text>
</comment>
<keyword evidence="6" id="KW-1185">Reference proteome</keyword>
<dbReference type="Gene3D" id="3.40.50.10350">
    <property type="entry name" value="Glycerate kinase, domain 1"/>
    <property type="match status" value="1"/>
</dbReference>
<evidence type="ECO:0000313" key="6">
    <source>
        <dbReference type="Proteomes" id="UP000425411"/>
    </source>
</evidence>
<keyword evidence="2 4" id="KW-0808">Transferase</keyword>
<dbReference type="GO" id="GO:0031388">
    <property type="term" value="P:organic acid phosphorylation"/>
    <property type="evidence" value="ECO:0007669"/>
    <property type="project" value="UniProtKB-UniRule"/>
</dbReference>
<dbReference type="InterPro" id="IPR036129">
    <property type="entry name" value="Glycerate_kinase_sf"/>
</dbReference>
<dbReference type="EMBL" id="CP046314">
    <property type="protein sequence ID" value="QGS09403.1"/>
    <property type="molecule type" value="Genomic_DNA"/>
</dbReference>
<dbReference type="GO" id="GO:0008887">
    <property type="term" value="F:glycerate kinase activity"/>
    <property type="evidence" value="ECO:0007669"/>
    <property type="project" value="UniProtKB-UniRule"/>
</dbReference>
<evidence type="ECO:0000256" key="2">
    <source>
        <dbReference type="ARBA" id="ARBA00022679"/>
    </source>
</evidence>
<name>A0AAP9KTG2_9BACL</name>
<dbReference type="InterPro" id="IPR004381">
    <property type="entry name" value="Glycerate_kinase"/>
</dbReference>
<evidence type="ECO:0000256" key="1">
    <source>
        <dbReference type="ARBA" id="ARBA00006284"/>
    </source>
</evidence>
<sequence>MDILVAINEFKGSLSSEELREIVTKKICEIIPNVNVSSQVIADGGDGFLALFKDFTKESFITVNALGKEIRAEYLINNYRKEAVIEVAEIIGLKHLTDEEKDPYKTTTAGLGKLIKYLLKQGIKHYIIGLGGSATNDCGIGMLTELGYKFTDENGKYCKHGISDLKRIVSVEEDINNELKEASFTIICDVTNPLHGKKGATYVYSKQKGLKDDEFEIVDNYVKNFSNIIKEKYSKDLSHIAGSGAAGGLGYAFLMFTNSNLKKGSNFMIDYLNLEKKISEVDILITGEGKLDRQSFMGKAPIELAKIAKKYNKKVIFLAGSIRDDEIDLLSHEEKTIIDASFSIQRGICTLEKAMIKENAAKNVERTMEQLCALLGFIYEKTK</sequence>
<dbReference type="PIRSF" id="PIRSF006078">
    <property type="entry name" value="GlxK"/>
    <property type="match status" value="1"/>
</dbReference>
<dbReference type="RefSeq" id="WP_004631926.1">
    <property type="nucleotide sequence ID" value="NZ_CP046314.1"/>
</dbReference>
<gene>
    <name evidence="5" type="ORF">FOC49_05700</name>
</gene>
<dbReference type="Pfam" id="PF02595">
    <property type="entry name" value="Gly_kinase"/>
    <property type="match status" value="1"/>
</dbReference>
<protein>
    <submittedName>
        <fullName evidence="5">Glycerate kinase</fullName>
        <ecNumber evidence="5">2.7.1.-</ecNumber>
    </submittedName>
</protein>
<proteinExistence type="inferred from homology"/>
<evidence type="ECO:0000313" key="5">
    <source>
        <dbReference type="EMBL" id="QGS09403.1"/>
    </source>
</evidence>
<dbReference type="InterPro" id="IPR018193">
    <property type="entry name" value="Glyc_kinase_flavodox-like_fold"/>
</dbReference>
<accession>A0AAP9KTG2</accession>
<dbReference type="EC" id="2.7.1.-" evidence="5"/>